<comment type="similarity">
    <text evidence="2">Belongs to the bacterial solute-binding protein 2 family.</text>
</comment>
<feature type="domain" description="Periplasmic binding protein" evidence="5">
    <location>
        <begin position="47"/>
        <end position="295"/>
    </location>
</feature>
<evidence type="ECO:0000256" key="4">
    <source>
        <dbReference type="SAM" id="SignalP"/>
    </source>
</evidence>
<comment type="subcellular location">
    <subcellularLocation>
        <location evidence="1">Cell envelope</location>
    </subcellularLocation>
</comment>
<dbReference type="EMBL" id="CP103300">
    <property type="protein sequence ID" value="UYM15508.1"/>
    <property type="molecule type" value="Genomic_DNA"/>
</dbReference>
<evidence type="ECO:0000256" key="1">
    <source>
        <dbReference type="ARBA" id="ARBA00004196"/>
    </source>
</evidence>
<dbReference type="CDD" id="cd19966">
    <property type="entry name" value="PBP1_ABC_sugar_binding-like"/>
    <property type="match status" value="1"/>
</dbReference>
<keyword evidence="3 4" id="KW-0732">Signal</keyword>
<organism evidence="6 7">
    <name type="scientific">Endozoicomonas euniceicola</name>
    <dbReference type="NCBI Taxonomy" id="1234143"/>
    <lineage>
        <taxon>Bacteria</taxon>
        <taxon>Pseudomonadati</taxon>
        <taxon>Pseudomonadota</taxon>
        <taxon>Gammaproteobacteria</taxon>
        <taxon>Oceanospirillales</taxon>
        <taxon>Endozoicomonadaceae</taxon>
        <taxon>Endozoicomonas</taxon>
    </lineage>
</organism>
<proteinExistence type="inferred from homology"/>
<gene>
    <name evidence="6" type="ORF">NX720_22100</name>
</gene>
<feature type="chain" id="PRO_5047194414" evidence="4">
    <location>
        <begin position="25"/>
        <end position="332"/>
    </location>
</feature>
<dbReference type="InterPro" id="IPR028082">
    <property type="entry name" value="Peripla_BP_I"/>
</dbReference>
<dbReference type="Pfam" id="PF13407">
    <property type="entry name" value="Peripla_BP_4"/>
    <property type="match status" value="1"/>
</dbReference>
<dbReference type="Gene3D" id="3.40.50.2300">
    <property type="match status" value="2"/>
</dbReference>
<keyword evidence="7" id="KW-1185">Reference proteome</keyword>
<dbReference type="RefSeq" id="WP_262597559.1">
    <property type="nucleotide sequence ID" value="NZ_CP103300.1"/>
</dbReference>
<dbReference type="PANTHER" id="PTHR46847:SF1">
    <property type="entry name" value="D-ALLOSE-BINDING PERIPLASMIC PROTEIN-RELATED"/>
    <property type="match status" value="1"/>
</dbReference>
<feature type="signal peptide" evidence="4">
    <location>
        <begin position="1"/>
        <end position="24"/>
    </location>
</feature>
<sequence>MKLSKILAGVALTLGTLSATYPLAGYCSTKSGSGMDIWFDTGGPVGGAYNTIVQNGAKQACVDLGCDIRFLYSNWSPQKMIENFNRAMSSSPDGIVVMGHPGDDAFEKLIREARDSGIQVTSSDTELPRLMSEYQSEGFGYAGTDNRTRGTMLASETLRRYPLKAGDRALVWGLKSKPNRGLSTLGMIDTLEEAGLEVDYMEISAELDKDPTLGMPLMTAYLSRHADTKLIMIDHGALTGQLENFLRAAGIGPNQIVTAGFSLSPASATAMQRGYINLIGDGQPFLQGYLPVVQLVMSKRYGFSGLQVDTGGGFITKENIDMVAPLAKKGLR</sequence>
<accession>A0ABY6GTY6</accession>
<name>A0ABY6GTY6_9GAMM</name>
<evidence type="ECO:0000256" key="3">
    <source>
        <dbReference type="ARBA" id="ARBA00022729"/>
    </source>
</evidence>
<evidence type="ECO:0000313" key="6">
    <source>
        <dbReference type="EMBL" id="UYM15508.1"/>
    </source>
</evidence>
<dbReference type="PANTHER" id="PTHR46847">
    <property type="entry name" value="D-ALLOSE-BINDING PERIPLASMIC PROTEIN-RELATED"/>
    <property type="match status" value="1"/>
</dbReference>
<reference evidence="6" key="1">
    <citation type="submission" date="2022-10" db="EMBL/GenBank/DDBJ databases">
        <title>Completed Genome Sequence of two octocoral isolated bacterium, Endozoicomonas euniceicola EF212T and Endozoicomonas gorgoniicola PS125T.</title>
        <authorList>
            <person name="Chiou Y.-J."/>
            <person name="Chen Y.-H."/>
        </authorList>
    </citation>
    <scope>NUCLEOTIDE SEQUENCE</scope>
    <source>
        <strain evidence="6">EF212</strain>
    </source>
</reference>
<dbReference type="SUPFAM" id="SSF53822">
    <property type="entry name" value="Periplasmic binding protein-like I"/>
    <property type="match status" value="1"/>
</dbReference>
<protein>
    <submittedName>
        <fullName evidence="6">Substrate-binding domain-containing protein</fullName>
    </submittedName>
</protein>
<evidence type="ECO:0000256" key="2">
    <source>
        <dbReference type="ARBA" id="ARBA00007639"/>
    </source>
</evidence>
<dbReference type="Proteomes" id="UP001163255">
    <property type="component" value="Chromosome"/>
</dbReference>
<evidence type="ECO:0000313" key="7">
    <source>
        <dbReference type="Proteomes" id="UP001163255"/>
    </source>
</evidence>
<dbReference type="InterPro" id="IPR025997">
    <property type="entry name" value="SBP_2_dom"/>
</dbReference>
<evidence type="ECO:0000259" key="5">
    <source>
        <dbReference type="Pfam" id="PF13407"/>
    </source>
</evidence>